<protein>
    <submittedName>
        <fullName evidence="2">TIGR03067 domain-containing protein</fullName>
    </submittedName>
</protein>
<dbReference type="InterPro" id="IPR019734">
    <property type="entry name" value="TPR_rpt"/>
</dbReference>
<dbReference type="InterPro" id="IPR011990">
    <property type="entry name" value="TPR-like_helical_dom_sf"/>
</dbReference>
<dbReference type="PROSITE" id="PS50005">
    <property type="entry name" value="TPR"/>
    <property type="match status" value="1"/>
</dbReference>
<evidence type="ECO:0000256" key="1">
    <source>
        <dbReference type="PROSITE-ProRule" id="PRU00339"/>
    </source>
</evidence>
<gene>
    <name evidence="2" type="ORF">V5E97_06195</name>
</gene>
<sequence>MKHVSRWLARYHRGGLIGLGATVLLAVSYFIAVALHQAAIEEVDAAKRHIAQSDWIAAIRCLDTALWEDRFLSPEVYLLRGTAINESINVDGKWPFGHSREDSLTDVERYLRYRPASGEAHYQRGCILVGLAKKSEAREAFAEAIRLLPDPTKALFERSFLSHYWFSDRATAIKEITSAIERQPLVAEYYDQRACYRLAALDRRGASLDRAKAARLRANPNRVTVQDLEVLERERRDQPVTAPQDATAVIAELSRFRGGWRGLATESQGKMQDVSKRLYVYAFDDDRYSVFVDDWSQPEESFRLDPSHERAWIDLVRTVEDRTVTLLGIYEFHLGRLRLCIADEGEPRPKEFATEDLVRGSLLTFRSMAGRIARPPLPGGGDNPGNAWAR</sequence>
<feature type="repeat" description="TPR" evidence="1">
    <location>
        <begin position="118"/>
        <end position="151"/>
    </location>
</feature>
<accession>A0AAU7CK08</accession>
<dbReference type="EMBL" id="CP155447">
    <property type="protein sequence ID" value="XBH05609.1"/>
    <property type="molecule type" value="Genomic_DNA"/>
</dbReference>
<evidence type="ECO:0000313" key="2">
    <source>
        <dbReference type="EMBL" id="XBH05609.1"/>
    </source>
</evidence>
<dbReference type="AlphaFoldDB" id="A0AAU7CK08"/>
<keyword evidence="1" id="KW-0802">TPR repeat</keyword>
<dbReference type="SUPFAM" id="SSF48452">
    <property type="entry name" value="TPR-like"/>
    <property type="match status" value="1"/>
</dbReference>
<reference evidence="2" key="1">
    <citation type="submission" date="2024-05" db="EMBL/GenBank/DDBJ databases">
        <title>Planctomycetes of the genus Singulisphaera possess chitinolytic capabilities.</title>
        <authorList>
            <person name="Ivanova A."/>
        </authorList>
    </citation>
    <scope>NUCLEOTIDE SEQUENCE</scope>
    <source>
        <strain evidence="2">Ch08T</strain>
    </source>
</reference>
<organism evidence="2">
    <name type="scientific">Singulisphaera sp. Ch08</name>
    <dbReference type="NCBI Taxonomy" id="3120278"/>
    <lineage>
        <taxon>Bacteria</taxon>
        <taxon>Pseudomonadati</taxon>
        <taxon>Planctomycetota</taxon>
        <taxon>Planctomycetia</taxon>
        <taxon>Isosphaerales</taxon>
        <taxon>Isosphaeraceae</taxon>
        <taxon>Singulisphaera</taxon>
    </lineage>
</organism>
<dbReference type="Gene3D" id="1.25.40.10">
    <property type="entry name" value="Tetratricopeptide repeat domain"/>
    <property type="match status" value="1"/>
</dbReference>
<proteinExistence type="predicted"/>
<dbReference type="InterPro" id="IPR017504">
    <property type="entry name" value="CHP03067_Planctomycetes"/>
</dbReference>
<name>A0AAU7CK08_9BACT</name>
<dbReference type="RefSeq" id="WP_406698446.1">
    <property type="nucleotide sequence ID" value="NZ_CP155447.1"/>
</dbReference>
<dbReference type="NCBIfam" id="TIGR03067">
    <property type="entry name" value="Planc_TIGR03067"/>
    <property type="match status" value="1"/>
</dbReference>